<dbReference type="PROSITE" id="PS51296">
    <property type="entry name" value="RIESKE"/>
    <property type="match status" value="1"/>
</dbReference>
<dbReference type="Pfam" id="PF00848">
    <property type="entry name" value="Ring_hydroxyl_A"/>
    <property type="match status" value="1"/>
</dbReference>
<accession>A0A518B9Q6</accession>
<keyword evidence="6" id="KW-0411">Iron-sulfur</keyword>
<dbReference type="InterPro" id="IPR015879">
    <property type="entry name" value="Ring_hydroxy_dOase_asu_C_dom"/>
</dbReference>
<keyword evidence="3" id="KW-0479">Metal-binding</keyword>
<dbReference type="PRINTS" id="PR00090">
    <property type="entry name" value="RNGDIOXGNASE"/>
</dbReference>
<organism evidence="8 9">
    <name type="scientific">Kolteria novifilia</name>
    <dbReference type="NCBI Taxonomy" id="2527975"/>
    <lineage>
        <taxon>Bacteria</taxon>
        <taxon>Pseudomonadati</taxon>
        <taxon>Planctomycetota</taxon>
        <taxon>Planctomycetia</taxon>
        <taxon>Kolteriales</taxon>
        <taxon>Kolteriaceae</taxon>
        <taxon>Kolteria</taxon>
    </lineage>
</organism>
<dbReference type="PANTHER" id="PTHR43756">
    <property type="entry name" value="CHOLINE MONOOXYGENASE, CHLOROPLASTIC"/>
    <property type="match status" value="1"/>
</dbReference>
<evidence type="ECO:0000256" key="5">
    <source>
        <dbReference type="ARBA" id="ARBA00023004"/>
    </source>
</evidence>
<dbReference type="KEGG" id="knv:Pan216_45480"/>
<dbReference type="GO" id="GO:0051537">
    <property type="term" value="F:2 iron, 2 sulfur cluster binding"/>
    <property type="evidence" value="ECO:0007669"/>
    <property type="project" value="UniProtKB-KW"/>
</dbReference>
<dbReference type="GO" id="GO:0018618">
    <property type="term" value="F:anthranilate 1,2-dioxygenase (deaminating, decarboxylating) activity"/>
    <property type="evidence" value="ECO:0007669"/>
    <property type="project" value="UniProtKB-EC"/>
</dbReference>
<dbReference type="Gene3D" id="2.102.10.10">
    <property type="entry name" value="Rieske [2Fe-2S] iron-sulphur domain"/>
    <property type="match status" value="1"/>
</dbReference>
<dbReference type="InterPro" id="IPR017941">
    <property type="entry name" value="Rieske_2Fe-2S"/>
</dbReference>
<evidence type="ECO:0000256" key="4">
    <source>
        <dbReference type="ARBA" id="ARBA00023002"/>
    </source>
</evidence>
<dbReference type="RefSeq" id="WP_419192827.1">
    <property type="nucleotide sequence ID" value="NZ_CP036279.1"/>
</dbReference>
<evidence type="ECO:0000256" key="6">
    <source>
        <dbReference type="ARBA" id="ARBA00023014"/>
    </source>
</evidence>
<evidence type="ECO:0000313" key="8">
    <source>
        <dbReference type="EMBL" id="QDU63667.1"/>
    </source>
</evidence>
<name>A0A518B9Q6_9BACT</name>
<evidence type="ECO:0000259" key="7">
    <source>
        <dbReference type="PROSITE" id="PS51296"/>
    </source>
</evidence>
<keyword evidence="8" id="KW-0223">Dioxygenase</keyword>
<protein>
    <submittedName>
        <fullName evidence="8">Anthranilate 1,2-dioxygenase large subunit</fullName>
        <ecNumber evidence="8">1.14.12.1</ecNumber>
    </submittedName>
</protein>
<evidence type="ECO:0000256" key="1">
    <source>
        <dbReference type="ARBA" id="ARBA00001962"/>
    </source>
</evidence>
<evidence type="ECO:0000256" key="3">
    <source>
        <dbReference type="ARBA" id="ARBA00022723"/>
    </source>
</evidence>
<proteinExistence type="predicted"/>
<keyword evidence="5" id="KW-0408">Iron</keyword>
<dbReference type="InterPro" id="IPR001663">
    <property type="entry name" value="Rng_hydr_dOase-A"/>
</dbReference>
<dbReference type="Gene3D" id="3.90.380.10">
    <property type="entry name" value="Naphthalene 1,2-dioxygenase Alpha Subunit, Chain A, domain 1"/>
    <property type="match status" value="2"/>
</dbReference>
<dbReference type="SUPFAM" id="SSF50022">
    <property type="entry name" value="ISP domain"/>
    <property type="match status" value="1"/>
</dbReference>
<dbReference type="PANTHER" id="PTHR43756:SF5">
    <property type="entry name" value="CHOLINE MONOOXYGENASE, CHLOROPLASTIC"/>
    <property type="match status" value="1"/>
</dbReference>
<reference evidence="8 9" key="1">
    <citation type="submission" date="2019-02" db="EMBL/GenBank/DDBJ databases">
        <title>Deep-cultivation of Planctomycetes and their phenomic and genomic characterization uncovers novel biology.</title>
        <authorList>
            <person name="Wiegand S."/>
            <person name="Jogler M."/>
            <person name="Boedeker C."/>
            <person name="Pinto D."/>
            <person name="Vollmers J."/>
            <person name="Rivas-Marin E."/>
            <person name="Kohn T."/>
            <person name="Peeters S.H."/>
            <person name="Heuer A."/>
            <person name="Rast P."/>
            <person name="Oberbeckmann S."/>
            <person name="Bunk B."/>
            <person name="Jeske O."/>
            <person name="Meyerdierks A."/>
            <person name="Storesund J.E."/>
            <person name="Kallscheuer N."/>
            <person name="Luecker S."/>
            <person name="Lage O.M."/>
            <person name="Pohl T."/>
            <person name="Merkel B.J."/>
            <person name="Hornburger P."/>
            <person name="Mueller R.-W."/>
            <person name="Bruemmer F."/>
            <person name="Labrenz M."/>
            <person name="Spormann A.M."/>
            <person name="Op den Camp H."/>
            <person name="Overmann J."/>
            <person name="Amann R."/>
            <person name="Jetten M.S.M."/>
            <person name="Mascher T."/>
            <person name="Medema M.H."/>
            <person name="Devos D.P."/>
            <person name="Kaster A.-K."/>
            <person name="Ovreas L."/>
            <person name="Rohde M."/>
            <person name="Galperin M.Y."/>
            <person name="Jogler C."/>
        </authorList>
    </citation>
    <scope>NUCLEOTIDE SEQUENCE [LARGE SCALE GENOMIC DNA]</scope>
    <source>
        <strain evidence="8 9">Pan216</strain>
    </source>
</reference>
<dbReference type="InterPro" id="IPR036922">
    <property type="entry name" value="Rieske_2Fe-2S_sf"/>
</dbReference>
<comment type="cofactor">
    <cofactor evidence="1">
        <name>Fe cation</name>
        <dbReference type="ChEBI" id="CHEBI:24875"/>
    </cofactor>
</comment>
<dbReference type="SUPFAM" id="SSF55961">
    <property type="entry name" value="Bet v1-like"/>
    <property type="match status" value="1"/>
</dbReference>
<gene>
    <name evidence="8" type="primary">antA</name>
    <name evidence="8" type="ORF">Pan216_45480</name>
</gene>
<dbReference type="CDD" id="cd03469">
    <property type="entry name" value="Rieske_RO_Alpha_N"/>
    <property type="match status" value="1"/>
</dbReference>
<evidence type="ECO:0000313" key="9">
    <source>
        <dbReference type="Proteomes" id="UP000317093"/>
    </source>
</evidence>
<dbReference type="Pfam" id="PF00355">
    <property type="entry name" value="Rieske"/>
    <property type="match status" value="1"/>
</dbReference>
<dbReference type="EMBL" id="CP036279">
    <property type="protein sequence ID" value="QDU63667.1"/>
    <property type="molecule type" value="Genomic_DNA"/>
</dbReference>
<keyword evidence="9" id="KW-1185">Reference proteome</keyword>
<dbReference type="EC" id="1.14.12.1" evidence="8"/>
<dbReference type="AlphaFoldDB" id="A0A518B9Q6"/>
<feature type="domain" description="Rieske" evidence="7">
    <location>
        <begin position="47"/>
        <end position="154"/>
    </location>
</feature>
<keyword evidence="4 8" id="KW-0560">Oxidoreductase</keyword>
<evidence type="ECO:0000256" key="2">
    <source>
        <dbReference type="ARBA" id="ARBA00022714"/>
    </source>
</evidence>
<keyword evidence="2" id="KW-0001">2Fe-2S</keyword>
<sequence>MTESLRDLIEAFEPDRPLEQAETIPDCWYRDPALASFESEKLLRNSWQLVAAADQVARAGQFVTADIDGEPILVVRDERDSLRALANVCRHRASPVAIGAGTTDRLRCPYHGWTYDLSGRLRGTPEFDGVEDFDRSCQGLAPWSLDVWQSFVFTHLGSPGKPFAEQFDPIGTMTKRFGLEKMRWAGRREYRLECNWKVFVDNYLDGGYHVNAVHPSLAGVLDYSGYRTEMFEWCNVQISPMRAPDPKRDDASAAEVRSGDEAQYWWLFPNLMINCYDGVMDSNLVLPTGPERCVVLFDFFFAEGTPNDLIAESIAVSDRIQHEDVDICERVQRGLCSTAFTTGRYSVRRESGTWHFHQLLARALRRALAAADS</sequence>
<dbReference type="GO" id="GO:0005506">
    <property type="term" value="F:iron ion binding"/>
    <property type="evidence" value="ECO:0007669"/>
    <property type="project" value="InterPro"/>
</dbReference>
<dbReference type="Proteomes" id="UP000317093">
    <property type="component" value="Chromosome"/>
</dbReference>